<organism evidence="2 3">
    <name type="scientific">Tunturiibacter lichenicola</name>
    <dbReference type="NCBI Taxonomy" id="2051959"/>
    <lineage>
        <taxon>Bacteria</taxon>
        <taxon>Pseudomonadati</taxon>
        <taxon>Acidobacteriota</taxon>
        <taxon>Terriglobia</taxon>
        <taxon>Terriglobales</taxon>
        <taxon>Acidobacteriaceae</taxon>
        <taxon>Tunturiibacter</taxon>
    </lineage>
</organism>
<dbReference type="PANTHER" id="PTHR10098:SF108">
    <property type="entry name" value="TETRATRICOPEPTIDE REPEAT PROTEIN 28"/>
    <property type="match status" value="1"/>
</dbReference>
<dbReference type="Proteomes" id="UP000569092">
    <property type="component" value="Unassembled WGS sequence"/>
</dbReference>
<proteinExistence type="predicted"/>
<dbReference type="Pfam" id="PF12770">
    <property type="entry name" value="CHAT"/>
    <property type="match status" value="1"/>
</dbReference>
<protein>
    <submittedName>
        <fullName evidence="2">CHAT domain-containing protein</fullName>
    </submittedName>
</protein>
<dbReference type="Gene3D" id="1.25.40.10">
    <property type="entry name" value="Tetratricopeptide repeat domain"/>
    <property type="match status" value="1"/>
</dbReference>
<reference evidence="2 3" key="1">
    <citation type="submission" date="2020-08" db="EMBL/GenBank/DDBJ databases">
        <title>Genomic Encyclopedia of Type Strains, Phase IV (KMG-V): Genome sequencing to study the core and pangenomes of soil and plant-associated prokaryotes.</title>
        <authorList>
            <person name="Whitman W."/>
        </authorList>
    </citation>
    <scope>NUCLEOTIDE SEQUENCE [LARGE SCALE GENOMIC DNA]</scope>
    <source>
        <strain evidence="2 3">M8US30</strain>
    </source>
</reference>
<name>A0A7W8N2V0_9BACT</name>
<gene>
    <name evidence="2" type="ORF">HDF10_001434</name>
</gene>
<dbReference type="EMBL" id="JACHDZ010000002">
    <property type="protein sequence ID" value="MBB5343459.1"/>
    <property type="molecule type" value="Genomic_DNA"/>
</dbReference>
<dbReference type="InterPro" id="IPR011990">
    <property type="entry name" value="TPR-like_helical_dom_sf"/>
</dbReference>
<feature type="domain" description="CHAT" evidence="1">
    <location>
        <begin position="479"/>
        <end position="755"/>
    </location>
</feature>
<accession>A0A7W8N2V0</accession>
<dbReference type="Pfam" id="PF13424">
    <property type="entry name" value="TPR_12"/>
    <property type="match status" value="2"/>
</dbReference>
<dbReference type="SUPFAM" id="SSF48452">
    <property type="entry name" value="TPR-like"/>
    <property type="match status" value="1"/>
</dbReference>
<comment type="caution">
    <text evidence="2">The sequence shown here is derived from an EMBL/GenBank/DDBJ whole genome shotgun (WGS) entry which is preliminary data.</text>
</comment>
<dbReference type="SMART" id="SM00028">
    <property type="entry name" value="TPR"/>
    <property type="match status" value="5"/>
</dbReference>
<dbReference type="PANTHER" id="PTHR10098">
    <property type="entry name" value="RAPSYN-RELATED"/>
    <property type="match status" value="1"/>
</dbReference>
<dbReference type="AlphaFoldDB" id="A0A7W8N2V0"/>
<evidence type="ECO:0000313" key="3">
    <source>
        <dbReference type="Proteomes" id="UP000569092"/>
    </source>
</evidence>
<dbReference type="InterPro" id="IPR024983">
    <property type="entry name" value="CHAT_dom"/>
</dbReference>
<dbReference type="InterPro" id="IPR019734">
    <property type="entry name" value="TPR_rpt"/>
</dbReference>
<evidence type="ECO:0000259" key="1">
    <source>
        <dbReference type="Pfam" id="PF12770"/>
    </source>
</evidence>
<sequence>MLEAEILMWQGRSQDSLTVLEAVDPGEPSDPELQARRSTLQGTAESNLQMLPQAAEMFARTESMPGARLPGVRVDLDLGEGKLAVFRHDPVGSERLFHNALNLALDSGLTFGASKALGNLGMLKMSQNRYVDAADYFSESLAAAKKLNAQSLIVRTTGNLGWAYLQIGDLDRASELFDESASESHRLGLPADEKTALMSIAAIHFMQHDLRTAETSYQRALELAEQLGNRQEEAYALIDLAQIQIERKNYGAAEGYNKRSLEIERAMGDHETELYSLVNEAQIASLRQDYEAAERCLMRVVHDRRASPLLEAQALSTFATLDTQQNHFQAAEMHFEEAIASLDTQRGLLNREEFKLSFPTNEKAIYDDYIDFLIERKQTDKAFKVTEMHKARTLTEEFYSRNRLGSRGISLAQARKVAGRSGHTILSYWLGPHKSYLWTFQAKESHLYILPGEDKIRPLVDAYRNHLTGAFSSLDKGDEEGKELYQILIAPVESLIAPQSRVVIVPDEELCGVNFETLITTSKVPHYWIEDVSVTTASSAALLAYGGHQEREVIRQKQRKLLLIGDPLPLAYYPPLPHAEEEIMLIKSHFAPEQETIVSGGKATPEAYFRAKPEQYDLIHFVAHGKADRVTPLNSAILLSGQANSPNLLARDIASTRLYAKLVTISACDSAGKRIYSSEGLVGLSWAFLRAGAHNVVASLWEVNDASTPKLMDVFYAAIARGEEPELALRSAKLSLLHSQSAYSRPFFWAPFVLYEGAGSSYKYPSTQKITFNH</sequence>
<evidence type="ECO:0000313" key="2">
    <source>
        <dbReference type="EMBL" id="MBB5343459.1"/>
    </source>
</evidence>